<feature type="domain" description="Erythromycin biosynthesis protein CIII-like C-terminal" evidence="3">
    <location>
        <begin position="264"/>
        <end position="390"/>
    </location>
</feature>
<dbReference type="NCBIfam" id="TIGR01426">
    <property type="entry name" value="MGT"/>
    <property type="match status" value="1"/>
</dbReference>
<dbReference type="InterPro" id="IPR002213">
    <property type="entry name" value="UDP_glucos_trans"/>
</dbReference>
<dbReference type="PANTHER" id="PTHR48050:SF13">
    <property type="entry name" value="STEROL 3-BETA-GLUCOSYLTRANSFERASE UGT80A2"/>
    <property type="match status" value="1"/>
</dbReference>
<protein>
    <submittedName>
        <fullName evidence="4">Macrolide family glycosyltransferase</fullName>
    </submittedName>
</protein>
<name>A0ABV5KU55_9BACL</name>
<dbReference type="InterPro" id="IPR006326">
    <property type="entry name" value="UDPGT_MGT-like"/>
</dbReference>
<reference evidence="4 5" key="1">
    <citation type="submission" date="2024-09" db="EMBL/GenBank/DDBJ databases">
        <authorList>
            <person name="Sun Q."/>
            <person name="Mori K."/>
        </authorList>
    </citation>
    <scope>NUCLEOTIDE SEQUENCE [LARGE SCALE GENOMIC DNA]</scope>
    <source>
        <strain evidence="4 5">TISTR 2452</strain>
    </source>
</reference>
<keyword evidence="5" id="KW-1185">Reference proteome</keyword>
<organism evidence="4 5">
    <name type="scientific">Paenibacillus aurantiacus</name>
    <dbReference type="NCBI Taxonomy" id="1936118"/>
    <lineage>
        <taxon>Bacteria</taxon>
        <taxon>Bacillati</taxon>
        <taxon>Bacillota</taxon>
        <taxon>Bacilli</taxon>
        <taxon>Bacillales</taxon>
        <taxon>Paenibacillaceae</taxon>
        <taxon>Paenibacillus</taxon>
    </lineage>
</organism>
<keyword evidence="2" id="KW-0808">Transferase</keyword>
<comment type="similarity">
    <text evidence="1">Belongs to the UDP-glycosyltransferase family.</text>
</comment>
<comment type="caution">
    <text evidence="4">The sequence shown here is derived from an EMBL/GenBank/DDBJ whole genome shotgun (WGS) entry which is preliminary data.</text>
</comment>
<proteinExistence type="inferred from homology"/>
<dbReference type="SUPFAM" id="SSF53756">
    <property type="entry name" value="UDP-Glycosyltransferase/glycogen phosphorylase"/>
    <property type="match status" value="1"/>
</dbReference>
<dbReference type="Pfam" id="PF06722">
    <property type="entry name" value="EryCIII-like_C"/>
    <property type="match status" value="1"/>
</dbReference>
<evidence type="ECO:0000313" key="5">
    <source>
        <dbReference type="Proteomes" id="UP001589747"/>
    </source>
</evidence>
<dbReference type="CDD" id="cd03784">
    <property type="entry name" value="GT1_Gtf-like"/>
    <property type="match status" value="1"/>
</dbReference>
<dbReference type="Proteomes" id="UP001589747">
    <property type="component" value="Unassembled WGS sequence"/>
</dbReference>
<evidence type="ECO:0000256" key="1">
    <source>
        <dbReference type="ARBA" id="ARBA00009995"/>
    </source>
</evidence>
<gene>
    <name evidence="4" type="ORF">ACFFSY_20890</name>
</gene>
<sequence length="416" mass="46817">MANVVYFGVDLHGHVNPTLGLIRRLVERGEKVVYYCSDEFRGKIERTGAEFRSYQGLLNFSMHDGSGIDTFLIFADFILKKGRLLADRLNDEVSRLSPDCIIHDAFAYWGKELAARLGVPGVSVFANFPFIHEMAESDPRFFMEQVLRAADDPLYKKYKGQENMYRNLIDKVSRMIARRHGLGEVNVINDVFGSKQPLNLVFSSRAFQLYEEAFDGSYLFAGYAADPRADADPFPMDRLDGRRLVYIAFGTILHDLGALIEVCMDALRGEDVQVVMSVGRHFPIERLTDVPDNFLVMPYVPQLELLERADAFVTHGGANSIYESLCASVPMVVAPQVFDEFMGAMMVERAGAGIRLESAAFTQASLREAVWKVLNDPAYRHASARIRDSFLETGGLDMAVRTIIHYTEQRVAHESI</sequence>
<dbReference type="PANTHER" id="PTHR48050">
    <property type="entry name" value="STEROL 3-BETA-GLUCOSYLTRANSFERASE"/>
    <property type="match status" value="1"/>
</dbReference>
<evidence type="ECO:0000259" key="3">
    <source>
        <dbReference type="Pfam" id="PF06722"/>
    </source>
</evidence>
<evidence type="ECO:0000256" key="2">
    <source>
        <dbReference type="ARBA" id="ARBA00022679"/>
    </source>
</evidence>
<dbReference type="InterPro" id="IPR010610">
    <property type="entry name" value="EryCIII-like_C"/>
</dbReference>
<dbReference type="Gene3D" id="3.40.50.2000">
    <property type="entry name" value="Glycogen Phosphorylase B"/>
    <property type="match status" value="2"/>
</dbReference>
<dbReference type="EMBL" id="JBHMDO010000033">
    <property type="protein sequence ID" value="MFB9328395.1"/>
    <property type="molecule type" value="Genomic_DNA"/>
</dbReference>
<evidence type="ECO:0000313" key="4">
    <source>
        <dbReference type="EMBL" id="MFB9328395.1"/>
    </source>
</evidence>
<dbReference type="InterPro" id="IPR050426">
    <property type="entry name" value="Glycosyltransferase_28"/>
</dbReference>
<accession>A0ABV5KU55</accession>
<dbReference type="RefSeq" id="WP_377497648.1">
    <property type="nucleotide sequence ID" value="NZ_JBHMDO010000033.1"/>
</dbReference>